<dbReference type="InterPro" id="IPR010994">
    <property type="entry name" value="RuvA_2-like"/>
</dbReference>
<dbReference type="Pfam" id="PF10531">
    <property type="entry name" value="SLBB"/>
    <property type="match status" value="1"/>
</dbReference>
<dbReference type="AlphaFoldDB" id="A0A927MXJ3"/>
<gene>
    <name evidence="4" type="ORF">HEB94_005613</name>
</gene>
<dbReference type="GO" id="GO:0003677">
    <property type="term" value="F:DNA binding"/>
    <property type="evidence" value="ECO:0007669"/>
    <property type="project" value="InterPro"/>
</dbReference>
<dbReference type="NCBIfam" id="TIGR00426">
    <property type="entry name" value="competence protein ComEA helix-hairpin-helix repeat region"/>
    <property type="match status" value="1"/>
</dbReference>
<feature type="transmembrane region" description="Helical" evidence="2">
    <location>
        <begin position="114"/>
        <end position="133"/>
    </location>
</feature>
<evidence type="ECO:0000313" key="5">
    <source>
        <dbReference type="Proteomes" id="UP000638648"/>
    </source>
</evidence>
<dbReference type="GO" id="GO:0006281">
    <property type="term" value="P:DNA repair"/>
    <property type="evidence" value="ECO:0007669"/>
    <property type="project" value="InterPro"/>
</dbReference>
<dbReference type="SUPFAM" id="SSF47781">
    <property type="entry name" value="RuvA domain 2-like"/>
    <property type="match status" value="1"/>
</dbReference>
<protein>
    <submittedName>
        <fullName evidence="4">Competence protein ComEA</fullName>
    </submittedName>
</protein>
<dbReference type="InterPro" id="IPR019554">
    <property type="entry name" value="Soluble_ligand-bd"/>
</dbReference>
<proteinExistence type="predicted"/>
<dbReference type="InterPro" id="IPR051675">
    <property type="entry name" value="Endo/Exo/Phosphatase_dom_1"/>
</dbReference>
<name>A0A927MXJ3_9ACTN</name>
<feature type="region of interest" description="Disordered" evidence="1">
    <location>
        <begin position="141"/>
        <end position="165"/>
    </location>
</feature>
<comment type="caution">
    <text evidence="4">The sequence shown here is derived from an EMBL/GenBank/DDBJ whole genome shotgun (WGS) entry which is preliminary data.</text>
</comment>
<dbReference type="Proteomes" id="UP000638648">
    <property type="component" value="Unassembled WGS sequence"/>
</dbReference>
<dbReference type="Gene3D" id="3.10.560.10">
    <property type="entry name" value="Outer membrane lipoprotein wza domain like"/>
    <property type="match status" value="1"/>
</dbReference>
<sequence length="320" mass="33487">MLRRRLSHQRRVRVEDTIRATRRLRALRRPRLRVGGWVPSVDAAARARGVPGQEEASEPVGEFGADKETADVDAALRREPTPEGLVEPRATHRARAASAVEAVSLAWTLRRGHVVAVAVLLLVAVLGAGVMVLRSRPVREEVPDPPAASVVTSPRPSPVAASGPALVTPSPTPVVVHVAGKVRKPGVVHLPAGSRVVDAVTASGGALPGTDLDTVNLARQLVDGEQVLVGVTPPPGSQLPPSNGPGGGPGVPTPGGELVDLNTATAAELETLPGVGPVLAQRILDFRAEHGRFLSIEDLREVSGIGEQKYVDLQARVRVS</sequence>
<dbReference type="EMBL" id="JADBEM010000001">
    <property type="protein sequence ID" value="MBE1608765.1"/>
    <property type="molecule type" value="Genomic_DNA"/>
</dbReference>
<dbReference type="InterPro" id="IPR004509">
    <property type="entry name" value="Competence_ComEA_HhH"/>
</dbReference>
<feature type="domain" description="Helix-hairpin-helix DNA-binding motif class 1" evidence="3">
    <location>
        <begin position="297"/>
        <end position="316"/>
    </location>
</feature>
<reference evidence="4" key="1">
    <citation type="submission" date="2020-10" db="EMBL/GenBank/DDBJ databases">
        <title>Sequencing the genomes of 1000 actinobacteria strains.</title>
        <authorList>
            <person name="Klenk H.-P."/>
        </authorList>
    </citation>
    <scope>NUCLEOTIDE SEQUENCE</scope>
    <source>
        <strain evidence="4">DSM 45354</strain>
    </source>
</reference>
<keyword evidence="5" id="KW-1185">Reference proteome</keyword>
<evidence type="ECO:0000313" key="4">
    <source>
        <dbReference type="EMBL" id="MBE1608765.1"/>
    </source>
</evidence>
<evidence type="ECO:0000259" key="3">
    <source>
        <dbReference type="SMART" id="SM00278"/>
    </source>
</evidence>
<feature type="region of interest" description="Disordered" evidence="1">
    <location>
        <begin position="233"/>
        <end position="254"/>
    </location>
</feature>
<organism evidence="4 5">
    <name type="scientific">Actinopolymorpha pittospori</name>
    <dbReference type="NCBI Taxonomy" id="648752"/>
    <lineage>
        <taxon>Bacteria</taxon>
        <taxon>Bacillati</taxon>
        <taxon>Actinomycetota</taxon>
        <taxon>Actinomycetes</taxon>
        <taxon>Propionibacteriales</taxon>
        <taxon>Actinopolymorphaceae</taxon>
        <taxon>Actinopolymorpha</taxon>
    </lineage>
</organism>
<feature type="domain" description="Helix-hairpin-helix DNA-binding motif class 1" evidence="3">
    <location>
        <begin position="267"/>
        <end position="286"/>
    </location>
</feature>
<dbReference type="PANTHER" id="PTHR21180:SF32">
    <property type="entry name" value="ENDONUCLEASE_EXONUCLEASE_PHOSPHATASE FAMILY DOMAIN-CONTAINING PROTEIN 1"/>
    <property type="match status" value="1"/>
</dbReference>
<accession>A0A927MXJ3</accession>
<dbReference type="Gene3D" id="1.10.150.280">
    <property type="entry name" value="AF1531-like domain"/>
    <property type="match status" value="1"/>
</dbReference>
<dbReference type="PANTHER" id="PTHR21180">
    <property type="entry name" value="ENDONUCLEASE/EXONUCLEASE/PHOSPHATASE FAMILY DOMAIN-CONTAINING PROTEIN 1"/>
    <property type="match status" value="1"/>
</dbReference>
<dbReference type="GO" id="GO:0015627">
    <property type="term" value="C:type II protein secretion system complex"/>
    <property type="evidence" value="ECO:0007669"/>
    <property type="project" value="TreeGrafter"/>
</dbReference>
<dbReference type="SMART" id="SM00278">
    <property type="entry name" value="HhH1"/>
    <property type="match status" value="2"/>
</dbReference>
<dbReference type="GO" id="GO:0015628">
    <property type="term" value="P:protein secretion by the type II secretion system"/>
    <property type="evidence" value="ECO:0007669"/>
    <property type="project" value="TreeGrafter"/>
</dbReference>
<evidence type="ECO:0000256" key="2">
    <source>
        <dbReference type="SAM" id="Phobius"/>
    </source>
</evidence>
<keyword evidence="2" id="KW-0812">Transmembrane</keyword>
<dbReference type="Pfam" id="PF12836">
    <property type="entry name" value="HHH_3"/>
    <property type="match status" value="1"/>
</dbReference>
<keyword evidence="2" id="KW-0472">Membrane</keyword>
<keyword evidence="2" id="KW-1133">Transmembrane helix</keyword>
<dbReference type="InterPro" id="IPR003583">
    <property type="entry name" value="Hlx-hairpin-Hlx_DNA-bd_motif"/>
</dbReference>
<dbReference type="RefSeq" id="WP_337918015.1">
    <property type="nucleotide sequence ID" value="NZ_BAABJL010000172.1"/>
</dbReference>
<evidence type="ECO:0000256" key="1">
    <source>
        <dbReference type="SAM" id="MobiDB-lite"/>
    </source>
</evidence>